<protein>
    <submittedName>
        <fullName evidence="8">Uncharacterized protein</fullName>
    </submittedName>
</protein>
<evidence type="ECO:0000313" key="9">
    <source>
        <dbReference type="Proteomes" id="UP000035740"/>
    </source>
</evidence>
<comment type="function">
    <text evidence="6">Involved in nucleolar processing of pre-18S ribosomal RNA. Has a role in the nuclear export of 40S pre-ribosomal subunit to the cytoplasm.</text>
</comment>
<dbReference type="OrthoDB" id="441771at2759"/>
<dbReference type="InterPro" id="IPR007276">
    <property type="entry name" value="Nop14"/>
</dbReference>
<feature type="non-terminal residue" evidence="8">
    <location>
        <position position="1"/>
    </location>
</feature>
<name>A0A0J7YNA3_BETVV</name>
<keyword evidence="4" id="KW-0698">rRNA processing</keyword>
<evidence type="ECO:0000256" key="4">
    <source>
        <dbReference type="ARBA" id="ARBA00022552"/>
    </source>
</evidence>
<evidence type="ECO:0000256" key="6">
    <source>
        <dbReference type="ARBA" id="ARBA00024695"/>
    </source>
</evidence>
<dbReference type="GO" id="GO:0030490">
    <property type="term" value="P:maturation of SSU-rRNA"/>
    <property type="evidence" value="ECO:0007669"/>
    <property type="project" value="TreeGrafter"/>
</dbReference>
<evidence type="ECO:0000256" key="5">
    <source>
        <dbReference type="ARBA" id="ARBA00023242"/>
    </source>
</evidence>
<keyword evidence="7" id="KW-0175">Coiled coil</keyword>
<proteinExistence type="inferred from homology"/>
<feature type="coiled-coil region" evidence="7">
    <location>
        <begin position="60"/>
        <end position="115"/>
    </location>
</feature>
<feature type="non-terminal residue" evidence="8">
    <location>
        <position position="129"/>
    </location>
</feature>
<gene>
    <name evidence="8" type="ORF">BVRB_039890</name>
</gene>
<evidence type="ECO:0000256" key="2">
    <source>
        <dbReference type="ARBA" id="ARBA00007466"/>
    </source>
</evidence>
<dbReference type="PANTHER" id="PTHR23183:SF0">
    <property type="entry name" value="NUCLEOLAR PROTEIN 14"/>
    <property type="match status" value="1"/>
</dbReference>
<evidence type="ECO:0000256" key="3">
    <source>
        <dbReference type="ARBA" id="ARBA00022517"/>
    </source>
</evidence>
<dbReference type="Pfam" id="PF04147">
    <property type="entry name" value="Nop14"/>
    <property type="match status" value="1"/>
</dbReference>
<organism evidence="8 9">
    <name type="scientific">Beta vulgaris subsp. vulgaris</name>
    <name type="common">Beet</name>
    <dbReference type="NCBI Taxonomy" id="3555"/>
    <lineage>
        <taxon>Eukaryota</taxon>
        <taxon>Viridiplantae</taxon>
        <taxon>Streptophyta</taxon>
        <taxon>Embryophyta</taxon>
        <taxon>Tracheophyta</taxon>
        <taxon>Spermatophyta</taxon>
        <taxon>Magnoliopsida</taxon>
        <taxon>eudicotyledons</taxon>
        <taxon>Gunneridae</taxon>
        <taxon>Pentapetalae</taxon>
        <taxon>Caryophyllales</taxon>
        <taxon>Chenopodiaceae</taxon>
        <taxon>Betoideae</taxon>
        <taxon>Beta</taxon>
    </lineage>
</organism>
<keyword evidence="5" id="KW-0539">Nucleus</keyword>
<dbReference type="PANTHER" id="PTHR23183">
    <property type="entry name" value="NOP14"/>
    <property type="match status" value="1"/>
</dbReference>
<reference evidence="8 9" key="1">
    <citation type="journal article" date="2014" name="Nature">
        <title>The genome of the recently domesticated crop plant sugar beet (Beta vulgaris).</title>
        <authorList>
            <person name="Dohm J.C."/>
            <person name="Minoche A.E."/>
            <person name="Holtgrawe D."/>
            <person name="Capella-Gutierrez S."/>
            <person name="Zakrzewski F."/>
            <person name="Tafer H."/>
            <person name="Rupp O."/>
            <person name="Sorensen T.R."/>
            <person name="Stracke R."/>
            <person name="Reinhardt R."/>
            <person name="Goesmann A."/>
            <person name="Kraft T."/>
            <person name="Schulz B."/>
            <person name="Stadler P.F."/>
            <person name="Schmidt T."/>
            <person name="Gabaldon T."/>
            <person name="Lehrach H."/>
            <person name="Weisshaar B."/>
            <person name="Himmelbauer H."/>
        </authorList>
    </citation>
    <scope>NUCLEOTIDE SEQUENCE [LARGE SCALE GENOMIC DNA]</scope>
    <source>
        <tissue evidence="8">Taproot</tissue>
    </source>
</reference>
<accession>A0A0J7YNA3</accession>
<comment type="similarity">
    <text evidence="2">Belongs to the NOP14 family.</text>
</comment>
<dbReference type="GO" id="GO:0032040">
    <property type="term" value="C:small-subunit processome"/>
    <property type="evidence" value="ECO:0007669"/>
    <property type="project" value="InterPro"/>
</dbReference>
<dbReference type="AlphaFoldDB" id="A0A0J7YNA3"/>
<dbReference type="Proteomes" id="UP000035740">
    <property type="component" value="Unassembled WGS sequence"/>
</dbReference>
<comment type="subcellular location">
    <subcellularLocation>
        <location evidence="1">Nucleus</location>
        <location evidence="1">Nucleolus</location>
    </subcellularLocation>
</comment>
<evidence type="ECO:0000313" key="8">
    <source>
        <dbReference type="EMBL" id="KMS65056.1"/>
    </source>
</evidence>
<sequence>LISPFCHLLEEVNDQVDLNQFMSTIQKIVSKRTPLVINRNPHKIRERDPVVYEDFIPGKAREQDAEKRHQKALLRKLKSEKKGARRELRRDAQFIENERRQLTQKKELQKTLKLKENRTFLENLGRDTN</sequence>
<dbReference type="GO" id="GO:0030692">
    <property type="term" value="C:Noc4p-Nop14p complex"/>
    <property type="evidence" value="ECO:0007669"/>
    <property type="project" value="TreeGrafter"/>
</dbReference>
<evidence type="ECO:0000256" key="7">
    <source>
        <dbReference type="SAM" id="Coils"/>
    </source>
</evidence>
<dbReference type="EMBL" id="KQ115598">
    <property type="protein sequence ID" value="KMS65056.1"/>
    <property type="molecule type" value="Genomic_DNA"/>
</dbReference>
<evidence type="ECO:0000256" key="1">
    <source>
        <dbReference type="ARBA" id="ARBA00004604"/>
    </source>
</evidence>
<keyword evidence="9" id="KW-1185">Reference proteome</keyword>
<keyword evidence="3" id="KW-0690">Ribosome biogenesis</keyword>